<dbReference type="GO" id="GO:0005789">
    <property type="term" value="C:endoplasmic reticulum membrane"/>
    <property type="evidence" value="ECO:0007669"/>
    <property type="project" value="UniProtKB-SubCell"/>
</dbReference>
<evidence type="ECO:0000313" key="12">
    <source>
        <dbReference type="EMBL" id="GFZ06302.1"/>
    </source>
</evidence>
<proteinExistence type="predicted"/>
<evidence type="ECO:0000256" key="2">
    <source>
        <dbReference type="ARBA" id="ARBA00022692"/>
    </source>
</evidence>
<dbReference type="EMBL" id="BJWL01000018">
    <property type="protein sequence ID" value="GFZ06302.1"/>
    <property type="molecule type" value="Genomic_DNA"/>
</dbReference>
<dbReference type="PROSITE" id="PS00636">
    <property type="entry name" value="DNAJ_1"/>
    <property type="match status" value="1"/>
</dbReference>
<protein>
    <submittedName>
        <fullName evidence="12">Chaperone DnaJ-domain superfamily protein</fullName>
    </submittedName>
</protein>
<evidence type="ECO:0000256" key="4">
    <source>
        <dbReference type="ARBA" id="ARBA00022824"/>
    </source>
</evidence>
<dbReference type="OrthoDB" id="10250354at2759"/>
<keyword evidence="8" id="KW-0143">Chaperone</keyword>
<dbReference type="InterPro" id="IPR036869">
    <property type="entry name" value="J_dom_sf"/>
</dbReference>
<accession>A0A7J0G6E5</accession>
<comment type="function">
    <text evidence="9">May play a role in protein folding in the endoplasmic reticulum.</text>
</comment>
<dbReference type="SUPFAM" id="SSF46565">
    <property type="entry name" value="Chaperone J-domain"/>
    <property type="match status" value="1"/>
</dbReference>
<dbReference type="GO" id="GO:0006457">
    <property type="term" value="P:protein folding"/>
    <property type="evidence" value="ECO:0007669"/>
    <property type="project" value="InterPro"/>
</dbReference>
<evidence type="ECO:0000313" key="13">
    <source>
        <dbReference type="Proteomes" id="UP000585474"/>
    </source>
</evidence>
<keyword evidence="5 10" id="KW-1133">Transmembrane helix</keyword>
<gene>
    <name evidence="12" type="ORF">Acr_18g0004720</name>
</gene>
<sequence length="402" mass="46434">MVVTLGTKDQPTIPHFHHQITIMTGNIGAAAASGEVRCGGKRLSFRRSSPSWAIDPRRILLFFATLRNSGHFRNSTTVEGQIRQFTTTRPTRLQKMNTQKKSNYAQSSRGTSKRTMARTTAAIRCSAVASALVLLLFSLLIQPSNSIYCDEDDCYDILGISQSANASEIKKSYYKLSLKYHPDKNPDPESRKLFVKIANAYEILKDEATREQYDYAIAHPEEDPRAVLVGLLLVLSAFQYLNQWTRYNQAIDMVKKTPAYKNRLRALELERSGGTTNKKKSHKQMDKNMEENLSKELDLQIKGAEKPSMWELLAVRFILLPYTIGKLLIWHACWIWRYQIRQAPYSWEDASYLTRRSLGVHLDSWRSIDESTQEDLLQRRLWEKSNLESYLAEMRKESKRRR</sequence>
<feature type="transmembrane region" description="Helical" evidence="10">
    <location>
        <begin position="121"/>
        <end position="141"/>
    </location>
</feature>
<dbReference type="SMART" id="SM00271">
    <property type="entry name" value="DnaJ"/>
    <property type="match status" value="1"/>
</dbReference>
<name>A0A7J0G6E5_9ERIC</name>
<dbReference type="Gene3D" id="1.10.287.110">
    <property type="entry name" value="DnaJ domain"/>
    <property type="match status" value="1"/>
</dbReference>
<evidence type="ECO:0000256" key="3">
    <source>
        <dbReference type="ARBA" id="ARBA00022729"/>
    </source>
</evidence>
<dbReference type="CDD" id="cd06257">
    <property type="entry name" value="DnaJ"/>
    <property type="match status" value="1"/>
</dbReference>
<evidence type="ECO:0000256" key="9">
    <source>
        <dbReference type="ARBA" id="ARBA00056093"/>
    </source>
</evidence>
<dbReference type="InterPro" id="IPR001623">
    <property type="entry name" value="DnaJ_domain"/>
</dbReference>
<keyword evidence="13" id="KW-1185">Reference proteome</keyword>
<dbReference type="Proteomes" id="UP000585474">
    <property type="component" value="Unassembled WGS sequence"/>
</dbReference>
<evidence type="ECO:0000256" key="10">
    <source>
        <dbReference type="SAM" id="Phobius"/>
    </source>
</evidence>
<keyword evidence="3" id="KW-0732">Signal</keyword>
<keyword evidence="7" id="KW-0325">Glycoprotein</keyword>
<keyword evidence="6 10" id="KW-0472">Membrane</keyword>
<dbReference type="PANTHER" id="PTHR44176">
    <property type="entry name" value="DNAJ HOMOLOG SUBFAMILY C MEMBER 25"/>
    <property type="match status" value="1"/>
</dbReference>
<evidence type="ECO:0000256" key="6">
    <source>
        <dbReference type="ARBA" id="ARBA00023136"/>
    </source>
</evidence>
<keyword evidence="4" id="KW-0256">Endoplasmic reticulum</keyword>
<dbReference type="InterPro" id="IPR018253">
    <property type="entry name" value="DnaJ_domain_CS"/>
</dbReference>
<dbReference type="FunFam" id="1.10.287.110:FF:000050">
    <property type="entry name" value="Chaperone protein dnaJ 50"/>
    <property type="match status" value="1"/>
</dbReference>
<evidence type="ECO:0000256" key="5">
    <source>
        <dbReference type="ARBA" id="ARBA00022989"/>
    </source>
</evidence>
<keyword evidence="2 10" id="KW-0812">Transmembrane</keyword>
<feature type="domain" description="J" evidence="11">
    <location>
        <begin position="153"/>
        <end position="217"/>
    </location>
</feature>
<evidence type="ECO:0000256" key="8">
    <source>
        <dbReference type="ARBA" id="ARBA00023186"/>
    </source>
</evidence>
<reference evidence="12 13" key="1">
    <citation type="submission" date="2019-07" db="EMBL/GenBank/DDBJ databases">
        <title>De Novo Assembly of kiwifruit Actinidia rufa.</title>
        <authorList>
            <person name="Sugita-Konishi S."/>
            <person name="Sato K."/>
            <person name="Mori E."/>
            <person name="Abe Y."/>
            <person name="Kisaki G."/>
            <person name="Hamano K."/>
            <person name="Suezawa K."/>
            <person name="Otani M."/>
            <person name="Fukuda T."/>
            <person name="Manabe T."/>
            <person name="Gomi K."/>
            <person name="Tabuchi M."/>
            <person name="Akimitsu K."/>
            <person name="Kataoka I."/>
        </authorList>
    </citation>
    <scope>NUCLEOTIDE SEQUENCE [LARGE SCALE GENOMIC DNA]</scope>
    <source>
        <strain evidence="13">cv. Fuchu</strain>
    </source>
</reference>
<organism evidence="12 13">
    <name type="scientific">Actinidia rufa</name>
    <dbReference type="NCBI Taxonomy" id="165716"/>
    <lineage>
        <taxon>Eukaryota</taxon>
        <taxon>Viridiplantae</taxon>
        <taxon>Streptophyta</taxon>
        <taxon>Embryophyta</taxon>
        <taxon>Tracheophyta</taxon>
        <taxon>Spermatophyta</taxon>
        <taxon>Magnoliopsida</taxon>
        <taxon>eudicotyledons</taxon>
        <taxon>Gunneridae</taxon>
        <taxon>Pentapetalae</taxon>
        <taxon>asterids</taxon>
        <taxon>Ericales</taxon>
        <taxon>Actinidiaceae</taxon>
        <taxon>Actinidia</taxon>
    </lineage>
</organism>
<comment type="subcellular location">
    <subcellularLocation>
        <location evidence="1">Endoplasmic reticulum membrane</location>
        <topology evidence="1">Multi-pass membrane protein</topology>
    </subcellularLocation>
</comment>
<dbReference type="Pfam" id="PF00226">
    <property type="entry name" value="DnaJ"/>
    <property type="match status" value="1"/>
</dbReference>
<dbReference type="PROSITE" id="PS50076">
    <property type="entry name" value="DNAJ_2"/>
    <property type="match status" value="1"/>
</dbReference>
<evidence type="ECO:0000259" key="11">
    <source>
        <dbReference type="PROSITE" id="PS50076"/>
    </source>
</evidence>
<evidence type="ECO:0000256" key="7">
    <source>
        <dbReference type="ARBA" id="ARBA00023180"/>
    </source>
</evidence>
<dbReference type="PRINTS" id="PR00625">
    <property type="entry name" value="JDOMAIN"/>
</dbReference>
<comment type="caution">
    <text evidence="12">The sequence shown here is derived from an EMBL/GenBank/DDBJ whole genome shotgun (WGS) entry which is preliminary data.</text>
</comment>
<dbReference type="AlphaFoldDB" id="A0A7J0G6E5"/>
<evidence type="ECO:0000256" key="1">
    <source>
        <dbReference type="ARBA" id="ARBA00004477"/>
    </source>
</evidence>
<dbReference type="PANTHER" id="PTHR44176:SF1">
    <property type="entry name" value="DNAJ HOMOLOG SUBFAMILY C MEMBER 25"/>
    <property type="match status" value="1"/>
</dbReference>
<dbReference type="InterPro" id="IPR044632">
    <property type="entry name" value="DNAJC25-like"/>
</dbReference>